<feature type="transmembrane region" description="Helical" evidence="11">
    <location>
        <begin position="483"/>
        <end position="502"/>
    </location>
</feature>
<keyword evidence="5" id="KW-0808">Transferase</keyword>
<evidence type="ECO:0000256" key="8">
    <source>
        <dbReference type="ARBA" id="ARBA00023136"/>
    </source>
</evidence>
<reference evidence="12" key="1">
    <citation type="submission" date="2020-01" db="EMBL/GenBank/DDBJ databases">
        <authorList>
            <consortium name="DOE Joint Genome Institute"/>
            <person name="Haridas S."/>
            <person name="Albert R."/>
            <person name="Binder M."/>
            <person name="Bloem J."/>
            <person name="Labutti K."/>
            <person name="Salamov A."/>
            <person name="Andreopoulos B."/>
            <person name="Baker S.E."/>
            <person name="Barry K."/>
            <person name="Bills G."/>
            <person name="Bluhm B.H."/>
            <person name="Cannon C."/>
            <person name="Castanera R."/>
            <person name="Culley D.E."/>
            <person name="Daum C."/>
            <person name="Ezra D."/>
            <person name="Gonzalez J.B."/>
            <person name="Henrissat B."/>
            <person name="Kuo A."/>
            <person name="Liang C."/>
            <person name="Lipzen A."/>
            <person name="Lutzoni F."/>
            <person name="Magnuson J."/>
            <person name="Mondo S."/>
            <person name="Nolan M."/>
            <person name="Ohm R."/>
            <person name="Pangilinan J."/>
            <person name="Park H.-J."/>
            <person name="Ramirez L."/>
            <person name="Alfaro M."/>
            <person name="Sun H."/>
            <person name="Tritt A."/>
            <person name="Yoshinaga Y."/>
            <person name="Zwiers L.-H."/>
            <person name="Turgeon B.G."/>
            <person name="Goodwin S.B."/>
            <person name="Spatafora J.W."/>
            <person name="Crous P.W."/>
            <person name="Grigoriev I.V."/>
        </authorList>
    </citation>
    <scope>NUCLEOTIDE SEQUENCE</scope>
    <source>
        <strain evidence="12">IPT5</strain>
    </source>
</reference>
<dbReference type="InterPro" id="IPR004835">
    <property type="entry name" value="Chitin_synth"/>
</dbReference>
<dbReference type="GO" id="GO:0006031">
    <property type="term" value="P:chitin biosynthetic process"/>
    <property type="evidence" value="ECO:0007669"/>
    <property type="project" value="TreeGrafter"/>
</dbReference>
<dbReference type="GO" id="GO:0031505">
    <property type="term" value="P:fungal-type cell wall organization"/>
    <property type="evidence" value="ECO:0007669"/>
    <property type="project" value="TreeGrafter"/>
</dbReference>
<comment type="subcellular location">
    <subcellularLocation>
        <location evidence="1">Cell membrane</location>
        <topology evidence="1">Multi-pass membrane protein</topology>
    </subcellularLocation>
</comment>
<evidence type="ECO:0000256" key="5">
    <source>
        <dbReference type="ARBA" id="ARBA00022679"/>
    </source>
</evidence>
<evidence type="ECO:0000313" key="13">
    <source>
        <dbReference type="Proteomes" id="UP000799423"/>
    </source>
</evidence>
<dbReference type="PANTHER" id="PTHR22914">
    <property type="entry name" value="CHITIN SYNTHASE"/>
    <property type="match status" value="1"/>
</dbReference>
<evidence type="ECO:0000256" key="2">
    <source>
        <dbReference type="ARBA" id="ARBA00012543"/>
    </source>
</evidence>
<evidence type="ECO:0000256" key="6">
    <source>
        <dbReference type="ARBA" id="ARBA00022692"/>
    </source>
</evidence>
<feature type="transmembrane region" description="Helical" evidence="11">
    <location>
        <begin position="46"/>
        <end position="65"/>
    </location>
</feature>
<feature type="transmembrane region" description="Helical" evidence="11">
    <location>
        <begin position="71"/>
        <end position="91"/>
    </location>
</feature>
<feature type="transmembrane region" description="Helical" evidence="11">
    <location>
        <begin position="514"/>
        <end position="534"/>
    </location>
</feature>
<dbReference type="OrthoDB" id="370884at2759"/>
<dbReference type="Pfam" id="PF03142">
    <property type="entry name" value="Chitin_synth_2"/>
    <property type="match status" value="2"/>
</dbReference>
<keyword evidence="13" id="KW-1185">Reference proteome</keyword>
<proteinExistence type="predicted"/>
<feature type="non-terminal residue" evidence="12">
    <location>
        <position position="1"/>
    </location>
</feature>
<keyword evidence="3" id="KW-1003">Cell membrane</keyword>
<evidence type="ECO:0000256" key="4">
    <source>
        <dbReference type="ARBA" id="ARBA00022676"/>
    </source>
</evidence>
<keyword evidence="7 11" id="KW-1133">Transmembrane helix</keyword>
<evidence type="ECO:0000313" key="12">
    <source>
        <dbReference type="EMBL" id="KAF2845797.1"/>
    </source>
</evidence>
<organism evidence="12 13">
    <name type="scientific">Plenodomus tracheiphilus IPT5</name>
    <dbReference type="NCBI Taxonomy" id="1408161"/>
    <lineage>
        <taxon>Eukaryota</taxon>
        <taxon>Fungi</taxon>
        <taxon>Dikarya</taxon>
        <taxon>Ascomycota</taxon>
        <taxon>Pezizomycotina</taxon>
        <taxon>Dothideomycetes</taxon>
        <taxon>Pleosporomycetidae</taxon>
        <taxon>Pleosporales</taxon>
        <taxon>Pleosporineae</taxon>
        <taxon>Leptosphaeriaceae</taxon>
        <taxon>Plenodomus</taxon>
    </lineage>
</organism>
<gene>
    <name evidence="12" type="ORF">T440DRAFT_407119</name>
</gene>
<protein>
    <recommendedName>
        <fullName evidence="2">chitin synthase</fullName>
        <ecNumber evidence="2">2.4.1.16</ecNumber>
    </recommendedName>
</protein>
<dbReference type="SUPFAM" id="SSF53448">
    <property type="entry name" value="Nucleotide-diphospho-sugar transferases"/>
    <property type="match status" value="1"/>
</dbReference>
<dbReference type="GO" id="GO:0004100">
    <property type="term" value="F:chitin synthase activity"/>
    <property type="evidence" value="ECO:0007669"/>
    <property type="project" value="UniProtKB-EC"/>
</dbReference>
<dbReference type="AlphaFoldDB" id="A0A6A7ATV1"/>
<keyword evidence="4" id="KW-0328">Glycosyltransferase</keyword>
<keyword evidence="8 11" id="KW-0472">Membrane</keyword>
<dbReference type="InterPro" id="IPR029044">
    <property type="entry name" value="Nucleotide-diphossugar_trans"/>
</dbReference>
<accession>A0A6A7ATV1</accession>
<evidence type="ECO:0000256" key="9">
    <source>
        <dbReference type="ARBA" id="ARBA00023180"/>
    </source>
</evidence>
<dbReference type="Proteomes" id="UP000799423">
    <property type="component" value="Unassembled WGS sequence"/>
</dbReference>
<feature type="compositionally biased region" description="Polar residues" evidence="10">
    <location>
        <begin position="569"/>
        <end position="581"/>
    </location>
</feature>
<evidence type="ECO:0000256" key="11">
    <source>
        <dbReference type="SAM" id="Phobius"/>
    </source>
</evidence>
<feature type="transmembrane region" description="Helical" evidence="11">
    <location>
        <begin position="451"/>
        <end position="477"/>
    </location>
</feature>
<evidence type="ECO:0000256" key="7">
    <source>
        <dbReference type="ARBA" id="ARBA00022989"/>
    </source>
</evidence>
<evidence type="ECO:0000256" key="1">
    <source>
        <dbReference type="ARBA" id="ARBA00004651"/>
    </source>
</evidence>
<dbReference type="GO" id="GO:0030428">
    <property type="term" value="C:cell septum"/>
    <property type="evidence" value="ECO:0007669"/>
    <property type="project" value="TreeGrafter"/>
</dbReference>
<feature type="region of interest" description="Disordered" evidence="10">
    <location>
        <begin position="565"/>
        <end position="584"/>
    </location>
</feature>
<dbReference type="GO" id="GO:0005886">
    <property type="term" value="C:plasma membrane"/>
    <property type="evidence" value="ECO:0007669"/>
    <property type="project" value="UniProtKB-SubCell"/>
</dbReference>
<keyword evidence="6 11" id="KW-0812">Transmembrane</keyword>
<keyword evidence="9" id="KW-0325">Glycoprotein</keyword>
<name>A0A6A7ATV1_9PLEO</name>
<evidence type="ECO:0000256" key="10">
    <source>
        <dbReference type="SAM" id="MobiDB-lite"/>
    </source>
</evidence>
<dbReference type="EC" id="2.4.1.16" evidence="2"/>
<dbReference type="PANTHER" id="PTHR22914:SF13">
    <property type="entry name" value="CHITIN SYNTHASE"/>
    <property type="match status" value="1"/>
</dbReference>
<sequence length="599" mass="68984">QANAHAVQTPRLKFETGRLPVKPRLNDVDGSLRKRGRRKIAIHKRIFQVSQLGINGFFIFFLWYFTQYWFALLPIISAAIACNVIMVFSLITKRTWTAIRPEKRIVPEKPESLMYIIPCYNETKDELTRSLDSLVAQQKIDDHQQAVIIICDGRVRGPGMEKTTADYLLEDILVQKDERKRIRGAYTAWDSQPMDVVVQRGRYKSLPYYCIIKQQNQGKRDGLIVVRSFLYNYNRRHEKPDTIMNQEYFDTIASWLSEDAKFDHVDALIGMDADTVFDDVCAYELIQSSRFRGTVGVAGYVAVDWKGKNWGFWRLYQNTEYTITQCLRRLHQGRVTHKVSCLPGACQLLKICEETCGDEVLVNLFGKCPDLTDGLLRQIQASASEDRNHVCHMLTARPNSKTRQALRALAYTDVPVNWTVYLSQRRRWSLGATGNDWLLCWAPGVQWFERILSIVSAMTWFLTPFVFAAYGSFIYAVVMHPSITLVAVTSIMLVPVLYYIIIPMWFCKTFKEMCQYWVGLLIYIFLGPFCRMIVHVYSVKNMDSFGWGKTREVIAEDNDDLNVKDEKSQATSIDASKTSSAERVPARIDLSEEEKKIGT</sequence>
<evidence type="ECO:0000256" key="3">
    <source>
        <dbReference type="ARBA" id="ARBA00022475"/>
    </source>
</evidence>
<dbReference type="EMBL" id="MU006342">
    <property type="protein sequence ID" value="KAF2845797.1"/>
    <property type="molecule type" value="Genomic_DNA"/>
</dbReference>